<accession>A0A832LJL9</accession>
<dbReference type="AlphaFoldDB" id="A0A832LJL9"/>
<proteinExistence type="predicted"/>
<comment type="caution">
    <text evidence="2">The sequence shown here is derived from an EMBL/GenBank/DDBJ whole genome shotgun (WGS) entry which is preliminary data.</text>
</comment>
<dbReference type="Gene3D" id="2.60.40.4070">
    <property type="match status" value="1"/>
</dbReference>
<dbReference type="EMBL" id="DSVI01000027">
    <property type="protein sequence ID" value="HGT49229.1"/>
    <property type="molecule type" value="Genomic_DNA"/>
</dbReference>
<protein>
    <submittedName>
        <fullName evidence="2">T9SS type A sorting domain-containing protein</fullName>
    </submittedName>
</protein>
<dbReference type="Pfam" id="PF18962">
    <property type="entry name" value="Por_Secre_tail"/>
    <property type="match status" value="1"/>
</dbReference>
<name>A0A832LJL9_9BACT</name>
<dbReference type="NCBIfam" id="TIGR04183">
    <property type="entry name" value="Por_Secre_tail"/>
    <property type="match status" value="1"/>
</dbReference>
<reference evidence="2" key="1">
    <citation type="journal article" date="2020" name="mSystems">
        <title>Genome- and Community-Level Interaction Insights into Carbon Utilization and Element Cycling Functions of Hydrothermarchaeota in Hydrothermal Sediment.</title>
        <authorList>
            <person name="Zhou Z."/>
            <person name="Liu Y."/>
            <person name="Xu W."/>
            <person name="Pan J."/>
            <person name="Luo Z.H."/>
            <person name="Li M."/>
        </authorList>
    </citation>
    <scope>NUCLEOTIDE SEQUENCE [LARGE SCALE GENOMIC DNA]</scope>
    <source>
        <strain evidence="2">SpSt-500</strain>
    </source>
</reference>
<sequence length="200" mass="21880">MSLNDSGVYVAWAEANNPQGHGIYVMRLNPDSTFAWPNGPVRVNTTFDSPYLITLNPDISNGGSLVLFNPGVTNTGYDVHVKYIGANGVLGGVTSIEDEQFTQPNNFYLFQNYPNPFNPSTKIRYSIPNVGSGLALTVIKVYDVLGNEVATLVDEYKTAGSYEAEFNVGQHSSADISSGVYFYRLQAGSFIEIKKMILTK</sequence>
<evidence type="ECO:0000259" key="1">
    <source>
        <dbReference type="Pfam" id="PF18962"/>
    </source>
</evidence>
<evidence type="ECO:0000313" key="2">
    <source>
        <dbReference type="EMBL" id="HGT49229.1"/>
    </source>
</evidence>
<organism evidence="2">
    <name type="scientific">Ignavibacterium album</name>
    <dbReference type="NCBI Taxonomy" id="591197"/>
    <lineage>
        <taxon>Bacteria</taxon>
        <taxon>Pseudomonadati</taxon>
        <taxon>Ignavibacteriota</taxon>
        <taxon>Ignavibacteria</taxon>
        <taxon>Ignavibacteriales</taxon>
        <taxon>Ignavibacteriaceae</taxon>
        <taxon>Ignavibacterium</taxon>
    </lineage>
</organism>
<dbReference type="InterPro" id="IPR026444">
    <property type="entry name" value="Secre_tail"/>
</dbReference>
<gene>
    <name evidence="2" type="ORF">ENS56_14420</name>
</gene>
<feature type="domain" description="Secretion system C-terminal sorting" evidence="1">
    <location>
        <begin position="113"/>
        <end position="197"/>
    </location>
</feature>